<evidence type="ECO:0000313" key="4">
    <source>
        <dbReference type="EMBL" id="NNG39745.1"/>
    </source>
</evidence>
<dbReference type="Gene3D" id="3.40.50.450">
    <property type="match status" value="1"/>
</dbReference>
<accession>A0A849AH18</accession>
<dbReference type="RefSeq" id="WP_171154777.1">
    <property type="nucleotide sequence ID" value="NZ_JABENB010000001.1"/>
</dbReference>
<evidence type="ECO:0000256" key="2">
    <source>
        <dbReference type="SAM" id="MobiDB-lite"/>
    </source>
</evidence>
<proteinExistence type="inferred from homology"/>
<dbReference type="Proteomes" id="UP000557772">
    <property type="component" value="Unassembled WGS sequence"/>
</dbReference>
<protein>
    <submittedName>
        <fullName evidence="4">DNA-protecting protein DprA</fullName>
    </submittedName>
</protein>
<evidence type="ECO:0000256" key="1">
    <source>
        <dbReference type="ARBA" id="ARBA00006525"/>
    </source>
</evidence>
<reference evidence="4 5" key="1">
    <citation type="submission" date="2020-05" db="EMBL/GenBank/DDBJ databases">
        <title>Flexivirga sp. ID2601S isolated from air conditioner.</title>
        <authorList>
            <person name="Kim D.H."/>
        </authorList>
    </citation>
    <scope>NUCLEOTIDE SEQUENCE [LARGE SCALE GENOMIC DNA]</scope>
    <source>
        <strain evidence="4 5">ID2601S</strain>
    </source>
</reference>
<comment type="caution">
    <text evidence="4">The sequence shown here is derived from an EMBL/GenBank/DDBJ whole genome shotgun (WGS) entry which is preliminary data.</text>
</comment>
<name>A0A849AH18_9MICO</name>
<dbReference type="Pfam" id="PF02481">
    <property type="entry name" value="DNA_processg_A"/>
    <property type="match status" value="1"/>
</dbReference>
<dbReference type="EMBL" id="JABENB010000001">
    <property type="protein sequence ID" value="NNG39745.1"/>
    <property type="molecule type" value="Genomic_DNA"/>
</dbReference>
<sequence>MNDIPARCPQVLRDGAEADRTPEVLPDGAQPDQTPRLEETRDAQLAVRVALAATVEPEDKALMPLLQGRDPFTAWELVRTNAEGRFDRCVARIERLRLDDIVARTAAIGARIIIPGDDEWPCAVDDLERPPFCLWVTGPARLNIASRRSVSIVGARAATAYGTQVAGELAFGLANRGFAVVSGGAHGIDTASHRGALAADGTTIAAMACGIDIAYPAANSALLAEIARSGAIITELPPGSAPQKQRFLSRNRLIAAITPGTVVVEAGLRSGSRATATAARGLHRMLAAVPGPVTSPASAGTHQLIRDGGAVLVTDVDECADLLGTIGEDLAPVKRERSTVADTLDDAERRLLDALPVVRATGVDRLAVSAGLSPREVMRGLAVLMGAGLATRTDAGWRRSRPDPA</sequence>
<keyword evidence="5" id="KW-1185">Reference proteome</keyword>
<dbReference type="InterPro" id="IPR057666">
    <property type="entry name" value="DrpA_SLOG"/>
</dbReference>
<evidence type="ECO:0000313" key="5">
    <source>
        <dbReference type="Proteomes" id="UP000557772"/>
    </source>
</evidence>
<evidence type="ECO:0000259" key="3">
    <source>
        <dbReference type="Pfam" id="PF02481"/>
    </source>
</evidence>
<feature type="region of interest" description="Disordered" evidence="2">
    <location>
        <begin position="1"/>
        <end position="37"/>
    </location>
</feature>
<organism evidence="4 5">
    <name type="scientific">Flexivirga aerilata</name>
    <dbReference type="NCBI Taxonomy" id="1656889"/>
    <lineage>
        <taxon>Bacteria</taxon>
        <taxon>Bacillati</taxon>
        <taxon>Actinomycetota</taxon>
        <taxon>Actinomycetes</taxon>
        <taxon>Micrococcales</taxon>
        <taxon>Dermacoccaceae</taxon>
        <taxon>Flexivirga</taxon>
    </lineage>
</organism>
<dbReference type="PANTHER" id="PTHR43022:SF1">
    <property type="entry name" value="PROTEIN SMF"/>
    <property type="match status" value="1"/>
</dbReference>
<dbReference type="AlphaFoldDB" id="A0A849AH18"/>
<dbReference type="InterPro" id="IPR003488">
    <property type="entry name" value="DprA"/>
</dbReference>
<dbReference type="NCBIfam" id="TIGR00732">
    <property type="entry name" value="dprA"/>
    <property type="match status" value="1"/>
</dbReference>
<dbReference type="PANTHER" id="PTHR43022">
    <property type="entry name" value="PROTEIN SMF"/>
    <property type="match status" value="1"/>
</dbReference>
<dbReference type="SUPFAM" id="SSF102405">
    <property type="entry name" value="MCP/YpsA-like"/>
    <property type="match status" value="1"/>
</dbReference>
<gene>
    <name evidence="4" type="primary">dprA</name>
    <name evidence="4" type="ORF">HJ588_10730</name>
</gene>
<comment type="similarity">
    <text evidence="1">Belongs to the DprA/Smf family.</text>
</comment>
<dbReference type="GO" id="GO:0009294">
    <property type="term" value="P:DNA-mediated transformation"/>
    <property type="evidence" value="ECO:0007669"/>
    <property type="project" value="InterPro"/>
</dbReference>
<feature type="domain" description="Smf/DprA SLOG" evidence="3">
    <location>
        <begin position="112"/>
        <end position="321"/>
    </location>
</feature>